<keyword evidence="2" id="KW-1003">Cell membrane</keyword>
<dbReference type="Proteomes" id="UP000177953">
    <property type="component" value="Unassembled WGS sequence"/>
</dbReference>
<proteinExistence type="predicted"/>
<feature type="transmembrane region" description="Helical" evidence="6">
    <location>
        <begin position="253"/>
        <end position="273"/>
    </location>
</feature>
<evidence type="ECO:0000256" key="4">
    <source>
        <dbReference type="ARBA" id="ARBA00022989"/>
    </source>
</evidence>
<feature type="transmembrane region" description="Helical" evidence="6">
    <location>
        <begin position="114"/>
        <end position="135"/>
    </location>
</feature>
<evidence type="ECO:0008006" key="9">
    <source>
        <dbReference type="Google" id="ProtNLM"/>
    </source>
</evidence>
<feature type="transmembrane region" description="Helical" evidence="6">
    <location>
        <begin position="211"/>
        <end position="227"/>
    </location>
</feature>
<dbReference type="PANTHER" id="PTHR30250:SF11">
    <property type="entry name" value="O-ANTIGEN TRANSPORTER-RELATED"/>
    <property type="match status" value="1"/>
</dbReference>
<protein>
    <recommendedName>
        <fullName evidence="9">Polysaccharide biosynthesis protein C-terminal domain-containing protein</fullName>
    </recommendedName>
</protein>
<dbReference type="InterPro" id="IPR050833">
    <property type="entry name" value="Poly_Biosynth_Transport"/>
</dbReference>
<feature type="transmembrane region" description="Helical" evidence="6">
    <location>
        <begin position="170"/>
        <end position="190"/>
    </location>
</feature>
<evidence type="ECO:0000256" key="5">
    <source>
        <dbReference type="ARBA" id="ARBA00023136"/>
    </source>
</evidence>
<dbReference type="PANTHER" id="PTHR30250">
    <property type="entry name" value="PST FAMILY PREDICTED COLANIC ACID TRANSPORTER"/>
    <property type="match status" value="1"/>
</dbReference>
<keyword evidence="5 6" id="KW-0472">Membrane</keyword>
<name>A0A1F6MDU1_9BACT</name>
<comment type="caution">
    <text evidence="7">The sequence shown here is derived from an EMBL/GenBank/DDBJ whole genome shotgun (WGS) entry which is preliminary data.</text>
</comment>
<feature type="transmembrane region" description="Helical" evidence="6">
    <location>
        <begin position="12"/>
        <end position="31"/>
    </location>
</feature>
<evidence type="ECO:0000313" key="8">
    <source>
        <dbReference type="Proteomes" id="UP000177953"/>
    </source>
</evidence>
<feature type="non-terminal residue" evidence="7">
    <location>
        <position position="382"/>
    </location>
</feature>
<dbReference type="GO" id="GO:0005886">
    <property type="term" value="C:plasma membrane"/>
    <property type="evidence" value="ECO:0007669"/>
    <property type="project" value="UniProtKB-SubCell"/>
</dbReference>
<organism evidence="7 8">
    <name type="scientific">Candidatus Magasanikbacteria bacterium RIFCSPHIGHO2_01_FULL_47_8</name>
    <dbReference type="NCBI Taxonomy" id="1798673"/>
    <lineage>
        <taxon>Bacteria</taxon>
        <taxon>Candidatus Magasanikiibacteriota</taxon>
    </lineage>
</organism>
<reference evidence="7 8" key="1">
    <citation type="journal article" date="2016" name="Nat. Commun.">
        <title>Thousands of microbial genomes shed light on interconnected biogeochemical processes in an aquifer system.</title>
        <authorList>
            <person name="Anantharaman K."/>
            <person name="Brown C.T."/>
            <person name="Hug L.A."/>
            <person name="Sharon I."/>
            <person name="Castelle C.J."/>
            <person name="Probst A.J."/>
            <person name="Thomas B.C."/>
            <person name="Singh A."/>
            <person name="Wilkins M.J."/>
            <person name="Karaoz U."/>
            <person name="Brodie E.L."/>
            <person name="Williams K.H."/>
            <person name="Hubbard S.S."/>
            <person name="Banfield J.F."/>
        </authorList>
    </citation>
    <scope>NUCLEOTIDE SEQUENCE [LARGE SCALE GENOMIC DNA]</scope>
</reference>
<dbReference type="Pfam" id="PF01943">
    <property type="entry name" value="Polysacc_synt"/>
    <property type="match status" value="1"/>
</dbReference>
<keyword evidence="3 6" id="KW-0812">Transmembrane</keyword>
<sequence length="382" mass="42560">MSLTRSIAHNTAIQIIGKGVSTLLGLAAVAIMTRTLGVEKFGWYITTTGFLQFIGIISDFGFTVTTSNMLSEPAFDKKKLLNTIFTWRFLTALIFQGLAPLLILFFPYPREIKIAVTIITVSFFALALQQVFIGYCRAHLRVVMVTWAEILGRVALVIGVALAAWRHAGFLPMMAAITVASILSAGYMWTKILPIRFCLDRAISKALFYKMWPTALSVIFNAFYLQADRVILPLYVSQAEVGIYGAAYRVLDITIQIAAIVMGLIMPLITYAWSRNLKEEFARRYQLSFDLLCLILLPMIAGIVVLAQPIMRLIAGRDFSGAGELLKWLGLSIFGTCFGMVFGHIALAINRQKQALWIYASDAILSLIGYFIFIPRYGFWGA</sequence>
<evidence type="ECO:0000256" key="1">
    <source>
        <dbReference type="ARBA" id="ARBA00004651"/>
    </source>
</evidence>
<evidence type="ECO:0000256" key="3">
    <source>
        <dbReference type="ARBA" id="ARBA00022692"/>
    </source>
</evidence>
<evidence type="ECO:0000313" key="7">
    <source>
        <dbReference type="EMBL" id="OGH69633.1"/>
    </source>
</evidence>
<gene>
    <name evidence="7" type="ORF">A2754_04220</name>
</gene>
<feature type="transmembrane region" description="Helical" evidence="6">
    <location>
        <begin position="328"/>
        <end position="349"/>
    </location>
</feature>
<feature type="transmembrane region" description="Helical" evidence="6">
    <location>
        <begin position="142"/>
        <end position="164"/>
    </location>
</feature>
<feature type="transmembrane region" description="Helical" evidence="6">
    <location>
        <begin position="285"/>
        <end position="308"/>
    </location>
</feature>
<feature type="transmembrane region" description="Helical" evidence="6">
    <location>
        <begin position="356"/>
        <end position="374"/>
    </location>
</feature>
<comment type="subcellular location">
    <subcellularLocation>
        <location evidence="1">Cell membrane</location>
        <topology evidence="1">Multi-pass membrane protein</topology>
    </subcellularLocation>
</comment>
<dbReference type="EMBL" id="MFPU01000031">
    <property type="protein sequence ID" value="OGH69633.1"/>
    <property type="molecule type" value="Genomic_DNA"/>
</dbReference>
<evidence type="ECO:0000256" key="2">
    <source>
        <dbReference type="ARBA" id="ARBA00022475"/>
    </source>
</evidence>
<keyword evidence="4 6" id="KW-1133">Transmembrane helix</keyword>
<feature type="transmembrane region" description="Helical" evidence="6">
    <location>
        <begin position="43"/>
        <end position="64"/>
    </location>
</feature>
<dbReference type="AlphaFoldDB" id="A0A1F6MDU1"/>
<accession>A0A1F6MDU1</accession>
<evidence type="ECO:0000256" key="6">
    <source>
        <dbReference type="SAM" id="Phobius"/>
    </source>
</evidence>
<dbReference type="CDD" id="cd13128">
    <property type="entry name" value="MATE_Wzx_like"/>
    <property type="match status" value="1"/>
</dbReference>
<dbReference type="InterPro" id="IPR002797">
    <property type="entry name" value="Polysacc_synth"/>
</dbReference>
<feature type="transmembrane region" description="Helical" evidence="6">
    <location>
        <begin position="85"/>
        <end position="108"/>
    </location>
</feature>